<sequence length="54" mass="6446">MSSPHQWLSVVYLQHILVLHSDKLQFVHIFIFFQLNVSSSFLLTVNFSFMYAFH</sequence>
<keyword evidence="1" id="KW-0812">Transmembrane</keyword>
<proteinExistence type="predicted"/>
<feature type="transmembrane region" description="Helical" evidence="1">
    <location>
        <begin position="26"/>
        <end position="53"/>
    </location>
</feature>
<keyword evidence="1" id="KW-1133">Transmembrane helix</keyword>
<evidence type="ECO:0000256" key="1">
    <source>
        <dbReference type="SAM" id="Phobius"/>
    </source>
</evidence>
<evidence type="ECO:0000313" key="2">
    <source>
        <dbReference type="EMBL" id="CEK88562.1"/>
    </source>
</evidence>
<dbReference type="EMBL" id="HACG01041697">
    <property type="protein sequence ID" value="CEK88562.1"/>
    <property type="molecule type" value="Transcribed_RNA"/>
</dbReference>
<reference evidence="2" key="1">
    <citation type="submission" date="2014-12" db="EMBL/GenBank/DDBJ databases">
        <title>Insight into the proteome of Arion vulgaris.</title>
        <authorList>
            <person name="Aradska J."/>
            <person name="Bulat T."/>
            <person name="Smidak R."/>
            <person name="Sarate P."/>
            <person name="Gangsoo J."/>
            <person name="Sialana F."/>
            <person name="Bilban M."/>
            <person name="Lubec G."/>
        </authorList>
    </citation>
    <scope>NUCLEOTIDE SEQUENCE</scope>
    <source>
        <tissue evidence="2">Skin</tissue>
    </source>
</reference>
<accession>A0A0B7B6Q0</accession>
<protein>
    <submittedName>
        <fullName evidence="2">Uncharacterized protein</fullName>
    </submittedName>
</protein>
<feature type="non-terminal residue" evidence="2">
    <location>
        <position position="54"/>
    </location>
</feature>
<keyword evidence="1" id="KW-0472">Membrane</keyword>
<dbReference type="AlphaFoldDB" id="A0A0B7B6Q0"/>
<organism evidence="2">
    <name type="scientific">Arion vulgaris</name>
    <dbReference type="NCBI Taxonomy" id="1028688"/>
    <lineage>
        <taxon>Eukaryota</taxon>
        <taxon>Metazoa</taxon>
        <taxon>Spiralia</taxon>
        <taxon>Lophotrochozoa</taxon>
        <taxon>Mollusca</taxon>
        <taxon>Gastropoda</taxon>
        <taxon>Heterobranchia</taxon>
        <taxon>Euthyneura</taxon>
        <taxon>Panpulmonata</taxon>
        <taxon>Eupulmonata</taxon>
        <taxon>Stylommatophora</taxon>
        <taxon>Helicina</taxon>
        <taxon>Arionoidea</taxon>
        <taxon>Arionidae</taxon>
        <taxon>Arion</taxon>
    </lineage>
</organism>
<gene>
    <name evidence="2" type="primary">ORF165942</name>
</gene>
<name>A0A0B7B6Q0_9EUPU</name>